<dbReference type="AlphaFoldDB" id="A0A1R2CFT5"/>
<name>A0A1R2CFT5_9CILI</name>
<evidence type="ECO:0000313" key="1">
    <source>
        <dbReference type="EMBL" id="OMJ87881.1"/>
    </source>
</evidence>
<proteinExistence type="predicted"/>
<dbReference type="SUPFAM" id="SSF50978">
    <property type="entry name" value="WD40 repeat-like"/>
    <property type="match status" value="1"/>
</dbReference>
<dbReference type="Proteomes" id="UP000187209">
    <property type="component" value="Unassembled WGS sequence"/>
</dbReference>
<dbReference type="SMART" id="SM00320">
    <property type="entry name" value="WD40"/>
    <property type="match status" value="4"/>
</dbReference>
<keyword evidence="2" id="KW-1185">Reference proteome</keyword>
<dbReference type="InterPro" id="IPR015943">
    <property type="entry name" value="WD40/YVTN_repeat-like_dom_sf"/>
</dbReference>
<dbReference type="InterPro" id="IPR001680">
    <property type="entry name" value="WD40_rpt"/>
</dbReference>
<dbReference type="Pfam" id="PF00400">
    <property type="entry name" value="WD40"/>
    <property type="match status" value="1"/>
</dbReference>
<accession>A0A1R2CFT5</accession>
<dbReference type="OrthoDB" id="10251381at2759"/>
<dbReference type="EMBL" id="MPUH01000165">
    <property type="protein sequence ID" value="OMJ87881.1"/>
    <property type="molecule type" value="Genomic_DNA"/>
</dbReference>
<dbReference type="InterPro" id="IPR036322">
    <property type="entry name" value="WD40_repeat_dom_sf"/>
</dbReference>
<protein>
    <recommendedName>
        <fullName evidence="3">NLE domain-containing protein</fullName>
    </recommendedName>
</protein>
<comment type="caution">
    <text evidence="1">The sequence shown here is derived from an EMBL/GenBank/DDBJ whole genome shotgun (WGS) entry which is preliminary data.</text>
</comment>
<dbReference type="Gene3D" id="2.130.10.10">
    <property type="entry name" value="YVTN repeat-like/Quinoprotein amine dehydrogenase"/>
    <property type="match status" value="2"/>
</dbReference>
<evidence type="ECO:0008006" key="3">
    <source>
        <dbReference type="Google" id="ProtNLM"/>
    </source>
</evidence>
<reference evidence="1 2" key="1">
    <citation type="submission" date="2016-11" db="EMBL/GenBank/DDBJ databases">
        <title>The macronuclear genome of Stentor coeruleus: a giant cell with tiny introns.</title>
        <authorList>
            <person name="Slabodnick M."/>
            <person name="Ruby J.G."/>
            <person name="Reiff S.B."/>
            <person name="Swart E.C."/>
            <person name="Gosai S."/>
            <person name="Prabakaran S."/>
            <person name="Witkowska E."/>
            <person name="Larue G.E."/>
            <person name="Fisher S."/>
            <person name="Freeman R.M."/>
            <person name="Gunawardena J."/>
            <person name="Chu W."/>
            <person name="Stover N.A."/>
            <person name="Gregory B.D."/>
            <person name="Nowacki M."/>
            <person name="Derisi J."/>
            <person name="Roy S.W."/>
            <person name="Marshall W.F."/>
            <person name="Sood P."/>
        </authorList>
    </citation>
    <scope>NUCLEOTIDE SEQUENCE [LARGE SCALE GENOMIC DNA]</scope>
    <source>
        <strain evidence="1">WM001</strain>
    </source>
</reference>
<evidence type="ECO:0000313" key="2">
    <source>
        <dbReference type="Proteomes" id="UP000187209"/>
    </source>
</evidence>
<gene>
    <name evidence="1" type="ORF">SteCoe_10288</name>
</gene>
<organism evidence="1 2">
    <name type="scientific">Stentor coeruleus</name>
    <dbReference type="NCBI Taxonomy" id="5963"/>
    <lineage>
        <taxon>Eukaryota</taxon>
        <taxon>Sar</taxon>
        <taxon>Alveolata</taxon>
        <taxon>Ciliophora</taxon>
        <taxon>Postciliodesmatophora</taxon>
        <taxon>Heterotrichea</taxon>
        <taxon>Heterotrichida</taxon>
        <taxon>Stentoridae</taxon>
        <taxon>Stentor</taxon>
    </lineage>
</organism>
<sequence length="379" mass="41769">MEVEVTFKSGLGQEWTVDGSYSISTDTKREDLQDIVLHILEKSAVLMFTLHNQPLTGTLQELLNSQNLSTEGKIELEFFIQIPPLKSSGQVDSGDWVSSIHQFSSSIFVSNYSGYIQKFTDMNLDSQKSIFTGPLKSFDINNETKLICAISKKGLTSVLDLDFNIIASGNTEHAEKCVWNPSGSKFAIGLYSGTISICETNENSAVIIQGNKKQHIDSKGITYNIIETCHTDLVSGVFWPSFETLVTTSFDHNVHQVDLIKASISSSILCPRSIQCSDFCSHMVFCGFENSLVNAYDCRTSGKILNTNTSAWVRSLKVVGNAISVGLENGQVLLYDLRAYKTPTHVLQAHDGKVMALDGDNEFLYTGGADGCIQRFTFT</sequence>